<feature type="non-terminal residue" evidence="3">
    <location>
        <position position="1"/>
    </location>
</feature>
<evidence type="ECO:0000313" key="3">
    <source>
        <dbReference type="EMBL" id="GFP26022.1"/>
    </source>
</evidence>
<comment type="similarity">
    <text evidence="1">Belongs to the transposase IS21/IS408/IS1162 family.</text>
</comment>
<dbReference type="Proteomes" id="UP000543224">
    <property type="component" value="Unassembled WGS sequence"/>
</dbReference>
<dbReference type="GO" id="GO:0015074">
    <property type="term" value="P:DNA integration"/>
    <property type="evidence" value="ECO:0007669"/>
    <property type="project" value="InterPro"/>
</dbReference>
<dbReference type="PANTHER" id="PTHR35004:SF8">
    <property type="entry name" value="TRANSPOSASE RV3428C-RELATED"/>
    <property type="match status" value="1"/>
</dbReference>
<dbReference type="Gene3D" id="3.30.420.10">
    <property type="entry name" value="Ribonuclease H-like superfamily/Ribonuclease H"/>
    <property type="match status" value="1"/>
</dbReference>
<dbReference type="NCBIfam" id="NF033546">
    <property type="entry name" value="transpos_IS21"/>
    <property type="match status" value="1"/>
</dbReference>
<dbReference type="GO" id="GO:0003676">
    <property type="term" value="F:nucleic acid binding"/>
    <property type="evidence" value="ECO:0007669"/>
    <property type="project" value="InterPro"/>
</dbReference>
<dbReference type="InterPro" id="IPR001584">
    <property type="entry name" value="Integrase_cat-core"/>
</dbReference>
<dbReference type="InterPro" id="IPR054353">
    <property type="entry name" value="IstA-like_C"/>
</dbReference>
<dbReference type="InterPro" id="IPR036397">
    <property type="entry name" value="RNaseH_sf"/>
</dbReference>
<proteinExistence type="inferred from homology"/>
<evidence type="ECO:0000256" key="1">
    <source>
        <dbReference type="ARBA" id="ARBA00009277"/>
    </source>
</evidence>
<evidence type="ECO:0000259" key="2">
    <source>
        <dbReference type="PROSITE" id="PS50994"/>
    </source>
</evidence>
<organism evidence="3 4">
    <name type="scientific">Candidatus Hakubella thermalkaliphila</name>
    <dbReference type="NCBI Taxonomy" id="2754717"/>
    <lineage>
        <taxon>Bacteria</taxon>
        <taxon>Bacillati</taxon>
        <taxon>Actinomycetota</taxon>
        <taxon>Actinomycetota incertae sedis</taxon>
        <taxon>Candidatus Hakubellales</taxon>
        <taxon>Candidatus Hakubellaceae</taxon>
        <taxon>Candidatus Hakubella</taxon>
    </lineage>
</organism>
<feature type="non-terminal residue" evidence="3">
    <location>
        <position position="329"/>
    </location>
</feature>
<dbReference type="AlphaFoldDB" id="A0A6V8P0H5"/>
<feature type="domain" description="Integrase catalytic" evidence="2">
    <location>
        <begin position="1"/>
        <end position="153"/>
    </location>
</feature>
<protein>
    <recommendedName>
        <fullName evidence="2">Integrase catalytic domain-containing protein</fullName>
    </recommendedName>
</protein>
<evidence type="ECO:0000313" key="4">
    <source>
        <dbReference type="Proteomes" id="UP000543224"/>
    </source>
</evidence>
<dbReference type="Pfam" id="PF22483">
    <property type="entry name" value="Mu-transpos_C_2"/>
    <property type="match status" value="1"/>
</dbReference>
<dbReference type="PROSITE" id="PS50994">
    <property type="entry name" value="INTEGRASE"/>
    <property type="match status" value="1"/>
</dbReference>
<dbReference type="InterPro" id="IPR012337">
    <property type="entry name" value="RNaseH-like_sf"/>
</dbReference>
<dbReference type="PANTHER" id="PTHR35004">
    <property type="entry name" value="TRANSPOSASE RV3428C-RELATED"/>
    <property type="match status" value="1"/>
</dbReference>
<dbReference type="SUPFAM" id="SSF53098">
    <property type="entry name" value="Ribonuclease H-like"/>
    <property type="match status" value="1"/>
</dbReference>
<name>A0A6V8P0H5_9ACTN</name>
<dbReference type="EMBL" id="BLRX01000318">
    <property type="protein sequence ID" value="GFP26022.1"/>
    <property type="molecule type" value="Genomic_DNA"/>
</dbReference>
<comment type="caution">
    <text evidence="3">The sequence shown here is derived from an EMBL/GenBank/DDBJ whole genome shotgun (WGS) entry which is preliminary data.</text>
</comment>
<sequence>AQVFVAVQGASNYTYAEATWSQDLESWISCHTHAFSFFGGVTRITVPDNLASGVTKACRYEPDINPTYHDMALYYGTVVIPARVAKPKDKAKAEAGVQVVERWILARLRNRTFFSLSELNQAIAELLENLNNRPLAKLEGTRRTLFEKIDLPALLPLPLTPYEFAEFRKATVNVDYHIEVFGHYYSIPHQLVKERVEVRVTQRVVEVLFKGRRVTSHLRSYLKGGHSTKPEHMPKAHQKYLEWSPSRIINWAGKIGPETARLVEAILAKKPHPEQGYRACLGLIRLSKAYSQKRLEAASRRALEAGALSYRSVKQILKNNLDTLSLKEE</sequence>
<reference evidence="3 4" key="1">
    <citation type="journal article" date="2020" name="Front. Microbiol.">
        <title>Single-cell genomics of novel Actinobacteria with the Wood-Ljungdahl pathway discovered in a serpentinizing system.</title>
        <authorList>
            <person name="Merino N."/>
            <person name="Kawai M."/>
            <person name="Boyd E.S."/>
            <person name="Colman D.R."/>
            <person name="McGlynn S.E."/>
            <person name="Nealson K.H."/>
            <person name="Kurokawa K."/>
            <person name="Hongoh Y."/>
        </authorList>
    </citation>
    <scope>NUCLEOTIDE SEQUENCE [LARGE SCALE GENOMIC DNA]</scope>
    <source>
        <strain evidence="3 4">S25</strain>
    </source>
</reference>
<gene>
    <name evidence="3" type="ORF">HKBW3S25_01508</name>
</gene>
<accession>A0A6V8P0H5</accession>